<dbReference type="AlphaFoldDB" id="A0A3S5AF57"/>
<evidence type="ECO:0000256" key="2">
    <source>
        <dbReference type="SAM" id="SignalP"/>
    </source>
</evidence>
<feature type="compositionally biased region" description="Polar residues" evidence="1">
    <location>
        <begin position="53"/>
        <end position="62"/>
    </location>
</feature>
<accession>A0A3S5AF57</accession>
<feature type="signal peptide" evidence="2">
    <location>
        <begin position="1"/>
        <end position="24"/>
    </location>
</feature>
<proteinExistence type="predicted"/>
<name>A0A3S5AF57_SERFO</name>
<gene>
    <name evidence="3" type="ORF">NCTC13193_00297</name>
</gene>
<dbReference type="EMBL" id="LR134492">
    <property type="protein sequence ID" value="VEI62322.1"/>
    <property type="molecule type" value="Genomic_DNA"/>
</dbReference>
<dbReference type="Proteomes" id="UP000270487">
    <property type="component" value="Chromosome"/>
</dbReference>
<keyword evidence="2" id="KW-0732">Signal</keyword>
<evidence type="ECO:0000313" key="3">
    <source>
        <dbReference type="EMBL" id="VEI62322.1"/>
    </source>
</evidence>
<organism evidence="3 4">
    <name type="scientific">Serratia fonticola</name>
    <dbReference type="NCBI Taxonomy" id="47917"/>
    <lineage>
        <taxon>Bacteria</taxon>
        <taxon>Pseudomonadati</taxon>
        <taxon>Pseudomonadota</taxon>
        <taxon>Gammaproteobacteria</taxon>
        <taxon>Enterobacterales</taxon>
        <taxon>Yersiniaceae</taxon>
        <taxon>Serratia</taxon>
    </lineage>
</organism>
<feature type="chain" id="PRO_5018534304" evidence="2">
    <location>
        <begin position="25"/>
        <end position="93"/>
    </location>
</feature>
<sequence>MKPLHSYNILNLIVVTFIPSLALAQQPDAAATAQLIDEAKRPPFTQGAAMPTAQHNAPTTAPQPEHRMLPIWGMRLEPAAMSCQSRSVLASTT</sequence>
<reference evidence="3 4" key="1">
    <citation type="submission" date="2018-12" db="EMBL/GenBank/DDBJ databases">
        <authorList>
            <consortium name="Pathogen Informatics"/>
        </authorList>
    </citation>
    <scope>NUCLEOTIDE SEQUENCE [LARGE SCALE GENOMIC DNA]</scope>
    <source>
        <strain evidence="3 4">NCTC13193</strain>
    </source>
</reference>
<evidence type="ECO:0000256" key="1">
    <source>
        <dbReference type="SAM" id="MobiDB-lite"/>
    </source>
</evidence>
<feature type="region of interest" description="Disordered" evidence="1">
    <location>
        <begin position="44"/>
        <end position="65"/>
    </location>
</feature>
<evidence type="ECO:0000313" key="4">
    <source>
        <dbReference type="Proteomes" id="UP000270487"/>
    </source>
</evidence>
<protein>
    <submittedName>
        <fullName evidence="3">Uncharacterized protein</fullName>
    </submittedName>
</protein>